<dbReference type="EMBL" id="BRXZ01003457">
    <property type="protein sequence ID" value="GMH55137.1"/>
    <property type="molecule type" value="Genomic_DNA"/>
</dbReference>
<gene>
    <name evidence="1" type="ORF">TrRE_jg3352</name>
</gene>
<name>A0A9W6ZIQ7_9STRA</name>
<comment type="caution">
    <text evidence="1">The sequence shown here is derived from an EMBL/GenBank/DDBJ whole genome shotgun (WGS) entry which is preliminary data.</text>
</comment>
<evidence type="ECO:0000313" key="2">
    <source>
        <dbReference type="Proteomes" id="UP001165082"/>
    </source>
</evidence>
<dbReference type="Proteomes" id="UP001165082">
    <property type="component" value="Unassembled WGS sequence"/>
</dbReference>
<dbReference type="AlphaFoldDB" id="A0A9W6ZIQ7"/>
<feature type="non-terminal residue" evidence="1">
    <location>
        <position position="54"/>
    </location>
</feature>
<proteinExistence type="predicted"/>
<dbReference type="OrthoDB" id="10381653at2759"/>
<reference evidence="1" key="1">
    <citation type="submission" date="2022-07" db="EMBL/GenBank/DDBJ databases">
        <title>Genome analysis of Parmales, a sister group of diatoms, reveals the evolutionary specialization of diatoms from phago-mixotrophs to photoautotrophs.</title>
        <authorList>
            <person name="Ban H."/>
            <person name="Sato S."/>
            <person name="Yoshikawa S."/>
            <person name="Kazumasa Y."/>
            <person name="Nakamura Y."/>
            <person name="Ichinomiya M."/>
            <person name="Saitoh K."/>
            <person name="Sato N."/>
            <person name="Blanc-Mathieu R."/>
            <person name="Endo H."/>
            <person name="Kuwata A."/>
            <person name="Ogata H."/>
        </authorList>
    </citation>
    <scope>NUCLEOTIDE SEQUENCE</scope>
</reference>
<sequence>FFSQDPDYVTVKERVAKFACGVEEDAEGVATIETAVETLKLAEWLVEEIGGQLA</sequence>
<accession>A0A9W6ZIQ7</accession>
<organism evidence="1 2">
    <name type="scientific">Triparma retinervis</name>
    <dbReference type="NCBI Taxonomy" id="2557542"/>
    <lineage>
        <taxon>Eukaryota</taxon>
        <taxon>Sar</taxon>
        <taxon>Stramenopiles</taxon>
        <taxon>Ochrophyta</taxon>
        <taxon>Bolidophyceae</taxon>
        <taxon>Parmales</taxon>
        <taxon>Triparmaceae</taxon>
        <taxon>Triparma</taxon>
    </lineage>
</organism>
<evidence type="ECO:0000313" key="1">
    <source>
        <dbReference type="EMBL" id="GMH55137.1"/>
    </source>
</evidence>
<keyword evidence="2" id="KW-1185">Reference proteome</keyword>
<protein>
    <submittedName>
        <fullName evidence="1">Uncharacterized protein</fullName>
    </submittedName>
</protein>